<accession>A0A4Y8ZKT0</accession>
<comment type="caution">
    <text evidence="6">The sequence shown here is derived from an EMBL/GenBank/DDBJ whole genome shotgun (WGS) entry which is preliminary data.</text>
</comment>
<dbReference type="SUPFAM" id="SSF46894">
    <property type="entry name" value="C-terminal effector domain of the bipartite response regulators"/>
    <property type="match status" value="1"/>
</dbReference>
<organism evidence="6 7">
    <name type="scientific">Sphingomonas parva</name>
    <dbReference type="NCBI Taxonomy" id="2555898"/>
    <lineage>
        <taxon>Bacteria</taxon>
        <taxon>Pseudomonadati</taxon>
        <taxon>Pseudomonadota</taxon>
        <taxon>Alphaproteobacteria</taxon>
        <taxon>Sphingomonadales</taxon>
        <taxon>Sphingomonadaceae</taxon>
        <taxon>Sphingomonas</taxon>
    </lineage>
</organism>
<evidence type="ECO:0000259" key="5">
    <source>
        <dbReference type="PROSITE" id="PS50043"/>
    </source>
</evidence>
<dbReference type="Gene3D" id="1.10.10.10">
    <property type="entry name" value="Winged helix-like DNA-binding domain superfamily/Winged helix DNA-binding domain"/>
    <property type="match status" value="1"/>
</dbReference>
<dbReference type="AlphaFoldDB" id="A0A4Y8ZKT0"/>
<reference evidence="6 7" key="1">
    <citation type="submission" date="2019-03" db="EMBL/GenBank/DDBJ databases">
        <title>Genome sequence of Sphingomonas sp. 17J27-24.</title>
        <authorList>
            <person name="Kim M."/>
            <person name="Maeng S."/>
            <person name="Sathiyaraj S."/>
        </authorList>
    </citation>
    <scope>NUCLEOTIDE SEQUENCE [LARGE SCALE GENOMIC DNA]</scope>
    <source>
        <strain evidence="6 7">17J27-24</strain>
    </source>
</reference>
<keyword evidence="4" id="KW-0812">Transmembrane</keyword>
<feature type="transmembrane region" description="Helical" evidence="4">
    <location>
        <begin position="35"/>
        <end position="52"/>
    </location>
</feature>
<dbReference type="GO" id="GO:0006355">
    <property type="term" value="P:regulation of DNA-templated transcription"/>
    <property type="evidence" value="ECO:0007669"/>
    <property type="project" value="InterPro"/>
</dbReference>
<dbReference type="InterPro" id="IPR016032">
    <property type="entry name" value="Sig_transdc_resp-reg_C-effctor"/>
</dbReference>
<dbReference type="Proteomes" id="UP000298213">
    <property type="component" value="Unassembled WGS sequence"/>
</dbReference>
<evidence type="ECO:0000256" key="2">
    <source>
        <dbReference type="ARBA" id="ARBA00023125"/>
    </source>
</evidence>
<evidence type="ECO:0000256" key="3">
    <source>
        <dbReference type="ARBA" id="ARBA00023163"/>
    </source>
</evidence>
<evidence type="ECO:0000256" key="1">
    <source>
        <dbReference type="ARBA" id="ARBA00023015"/>
    </source>
</evidence>
<gene>
    <name evidence="6" type="ORF">E2493_19480</name>
</gene>
<dbReference type="RefSeq" id="WP_135090221.1">
    <property type="nucleotide sequence ID" value="NZ_SPDV01000068.1"/>
</dbReference>
<keyword evidence="4" id="KW-1133">Transmembrane helix</keyword>
<feature type="domain" description="HTH luxR-type" evidence="5">
    <location>
        <begin position="69"/>
        <end position="134"/>
    </location>
</feature>
<evidence type="ECO:0000313" key="6">
    <source>
        <dbReference type="EMBL" id="TFI56588.1"/>
    </source>
</evidence>
<keyword evidence="7" id="KW-1185">Reference proteome</keyword>
<sequence length="137" mass="14984">MARTIIPYALVLAAAAALLDWLEYRYLTHAYSTEIYVLLIALGSVALGLWAGRKLTPVHAASPFARNDAAIRSLGLTARECEILELLASGRSNKEMARTLGISPNTIKTHVTRVYEKLEVQNRVLAIAKARSLALIP</sequence>
<dbReference type="CDD" id="cd06170">
    <property type="entry name" value="LuxR_C_like"/>
    <property type="match status" value="1"/>
</dbReference>
<evidence type="ECO:0000313" key="7">
    <source>
        <dbReference type="Proteomes" id="UP000298213"/>
    </source>
</evidence>
<proteinExistence type="predicted"/>
<dbReference type="Pfam" id="PF00196">
    <property type="entry name" value="GerE"/>
    <property type="match status" value="1"/>
</dbReference>
<keyword evidence="2" id="KW-0238">DNA-binding</keyword>
<dbReference type="PROSITE" id="PS50043">
    <property type="entry name" value="HTH_LUXR_2"/>
    <property type="match status" value="1"/>
</dbReference>
<dbReference type="InterPro" id="IPR000792">
    <property type="entry name" value="Tscrpt_reg_LuxR_C"/>
</dbReference>
<dbReference type="PANTHER" id="PTHR44688:SF16">
    <property type="entry name" value="DNA-BINDING TRANSCRIPTIONAL ACTIVATOR DEVR_DOSR"/>
    <property type="match status" value="1"/>
</dbReference>
<dbReference type="GO" id="GO:0003677">
    <property type="term" value="F:DNA binding"/>
    <property type="evidence" value="ECO:0007669"/>
    <property type="project" value="UniProtKB-KW"/>
</dbReference>
<evidence type="ECO:0000256" key="4">
    <source>
        <dbReference type="SAM" id="Phobius"/>
    </source>
</evidence>
<keyword evidence="1" id="KW-0805">Transcription regulation</keyword>
<keyword evidence="4" id="KW-0472">Membrane</keyword>
<dbReference type="SMART" id="SM00421">
    <property type="entry name" value="HTH_LUXR"/>
    <property type="match status" value="1"/>
</dbReference>
<protein>
    <submittedName>
        <fullName evidence="6">Response regulator transcription factor</fullName>
    </submittedName>
</protein>
<dbReference type="EMBL" id="SPDV01000068">
    <property type="protein sequence ID" value="TFI56588.1"/>
    <property type="molecule type" value="Genomic_DNA"/>
</dbReference>
<dbReference type="InterPro" id="IPR036388">
    <property type="entry name" value="WH-like_DNA-bd_sf"/>
</dbReference>
<name>A0A4Y8ZKT0_9SPHN</name>
<dbReference type="OrthoDB" id="9814495at2"/>
<dbReference type="PRINTS" id="PR00038">
    <property type="entry name" value="HTHLUXR"/>
</dbReference>
<dbReference type="PANTHER" id="PTHR44688">
    <property type="entry name" value="DNA-BINDING TRANSCRIPTIONAL ACTIVATOR DEVR_DOSR"/>
    <property type="match status" value="1"/>
</dbReference>
<keyword evidence="3" id="KW-0804">Transcription</keyword>